<dbReference type="InterPro" id="IPR018721">
    <property type="entry name" value="DUF2252"/>
</dbReference>
<dbReference type="RefSeq" id="WP_020038450.1">
    <property type="nucleotide sequence ID" value="NZ_KE557278.1"/>
</dbReference>
<gene>
    <name evidence="2" type="ORF">Salmuc_05658</name>
</gene>
<protein>
    <recommendedName>
        <fullName evidence="4">DUF2252 domain-containing protein</fullName>
    </recommendedName>
</protein>
<accession>S9RNQ7</accession>
<dbReference type="HOGENOM" id="CLU_032121_1_0_5"/>
<dbReference type="SUPFAM" id="SSF56112">
    <property type="entry name" value="Protein kinase-like (PK-like)"/>
    <property type="match status" value="1"/>
</dbReference>
<evidence type="ECO:0000256" key="1">
    <source>
        <dbReference type="SAM" id="MobiDB-lite"/>
    </source>
</evidence>
<evidence type="ECO:0000313" key="2">
    <source>
        <dbReference type="EMBL" id="EPX79715.1"/>
    </source>
</evidence>
<dbReference type="PANTHER" id="PTHR39441:SF1">
    <property type="entry name" value="DUF2252 DOMAIN-CONTAINING PROTEIN"/>
    <property type="match status" value="1"/>
</dbReference>
<dbReference type="PANTHER" id="PTHR39441">
    <property type="entry name" value="DUF2252 DOMAIN-CONTAINING PROTEIN"/>
    <property type="match status" value="1"/>
</dbReference>
<dbReference type="InterPro" id="IPR011009">
    <property type="entry name" value="Kinase-like_dom_sf"/>
</dbReference>
<organism evidence="2 3">
    <name type="scientific">Salipiger mucosus DSM 16094</name>
    <dbReference type="NCBI Taxonomy" id="1123237"/>
    <lineage>
        <taxon>Bacteria</taxon>
        <taxon>Pseudomonadati</taxon>
        <taxon>Pseudomonadota</taxon>
        <taxon>Alphaproteobacteria</taxon>
        <taxon>Rhodobacterales</taxon>
        <taxon>Roseobacteraceae</taxon>
        <taxon>Salipiger</taxon>
    </lineage>
</organism>
<keyword evidence="3" id="KW-1185">Reference proteome</keyword>
<dbReference type="Proteomes" id="UP000015347">
    <property type="component" value="Unassembled WGS sequence"/>
</dbReference>
<dbReference type="Pfam" id="PF10009">
    <property type="entry name" value="DUF2252"/>
    <property type="match status" value="1"/>
</dbReference>
<name>S9RNQ7_9RHOB</name>
<evidence type="ECO:0008006" key="4">
    <source>
        <dbReference type="Google" id="ProtNLM"/>
    </source>
</evidence>
<evidence type="ECO:0000313" key="3">
    <source>
        <dbReference type="Proteomes" id="UP000015347"/>
    </source>
</evidence>
<feature type="region of interest" description="Disordered" evidence="1">
    <location>
        <begin position="1"/>
        <end position="51"/>
    </location>
</feature>
<dbReference type="eggNOG" id="COG4320">
    <property type="taxonomic scope" value="Bacteria"/>
</dbReference>
<reference evidence="3" key="1">
    <citation type="journal article" date="2014" name="Stand. Genomic Sci.">
        <title>Genome sequence of the exopolysaccharide-producing Salipiger mucosus type strain (DSM 16094(T)), a moderately halophilic member of the Roseobacter clade.</title>
        <authorList>
            <person name="Riedel T."/>
            <person name="Spring S."/>
            <person name="Fiebig A."/>
            <person name="Petersen J."/>
            <person name="Kyrpides N.C."/>
            <person name="Goker M."/>
            <person name="Klenk H.P."/>
        </authorList>
    </citation>
    <scope>NUCLEOTIDE SEQUENCE [LARGE SCALE GENOMIC DNA]</scope>
    <source>
        <strain evidence="3">DSM 16094</strain>
    </source>
</reference>
<dbReference type="AlphaFoldDB" id="S9RNQ7"/>
<comment type="caution">
    <text evidence="2">The sequence shown here is derived from an EMBL/GenBank/DDBJ whole genome shotgun (WGS) entry which is preliminary data.</text>
</comment>
<dbReference type="OrthoDB" id="1491115at2"/>
<dbReference type="STRING" id="1123237.Salmuc_05658"/>
<feature type="compositionally biased region" description="Polar residues" evidence="1">
    <location>
        <begin position="1"/>
        <end position="15"/>
    </location>
</feature>
<proteinExistence type="predicted"/>
<dbReference type="EMBL" id="APVH01000035">
    <property type="protein sequence ID" value="EPX79715.1"/>
    <property type="molecule type" value="Genomic_DNA"/>
</dbReference>
<sequence>MAQTESNSQSKSKTGGQRAGNARSQTRKTSEKAQRKAGPAGGNGPSPVQPVTSLVEDYKGIARAFAENPVVMRPCNLDGHARRLHVRATIIEDHAVRIDQQSQGAEEKFKKLSESLFKFFRGTSLLFHRDMAGDDERMPTVLVLGDVHPENFGVMPNADNVPIFGVNDFDDVLYGPFTWDLKRGVTGFMIASEEVGGHKKKTRRKIASRFVKGYRAGMEYYSRHNTEATEQMREDNSPKIIRKLFDEAEESRKEWLWDRYLDETGRGFRANEELTPISSRLDEFQAYVDKLAGQNEIARDGRAGKLRVKDVAMRHGQGTASLGLPRYYCLIEGPAGDATDDLILEFKRARRSALDGLVPKHDFDAGQEGDRIAHGQSVHLAKGDVFYGSVEIDGESFMSRERAPFREDIDLDELSKKSWKHYAEACGHALAQAHARSDDAGQLDYRIEPRILEAMEPFGLFVDDMLCFAEEAVERMRRDHAFYKRDLEMGAFDMTLKRYR</sequence>